<dbReference type="InterPro" id="IPR012871">
    <property type="entry name" value="DUF1668_ORYSA"/>
</dbReference>
<gene>
    <name evidence="1" type="ORF">SETIT_7G316800v2</name>
</gene>
<proteinExistence type="predicted"/>
<protein>
    <submittedName>
        <fullName evidence="1">Uncharacterized protein</fullName>
    </submittedName>
</protein>
<dbReference type="AlphaFoldDB" id="A0A368S1X8"/>
<sequence>MSCGGKLSRQSLHLVLREGRDLYSLRHLDVPNLFYPSTAQALEAEAKSKMTEKLQQNGINKIGAIGRLAGPSIHYQPSTRTANPYKIGHVVQLRGARRAYDPVDHWCWGPLPKPPFFEDKRYEGPLQARFAVVGGTRICVSTTTATYAFDTATDKWNKVGDWVLPFTRAEYVPELGLWLGLSSDGGGGPYDLCTLENLSADAGSSPPTVRHIGREFELPEDWWEVTGDLVWLGERRFCIASSFMVENERDEYDSVPVTVFTGVEVLPGGERGLHQMVKHKAECFVAGFRFVL</sequence>
<accession>A0A368S1X8</accession>
<dbReference type="PANTHER" id="PTHR33085:SF49">
    <property type="entry name" value="OS03G0778800 PROTEIN"/>
    <property type="match status" value="1"/>
</dbReference>
<reference evidence="1" key="1">
    <citation type="journal article" date="2012" name="Nat. Biotechnol.">
        <title>Reference genome sequence of the model plant Setaria.</title>
        <authorList>
            <person name="Bennetzen J.L."/>
            <person name="Schmutz J."/>
            <person name="Wang H."/>
            <person name="Percifield R."/>
            <person name="Hawkins J."/>
            <person name="Pontaroli A.C."/>
            <person name="Estep M."/>
            <person name="Feng L."/>
            <person name="Vaughn J.N."/>
            <person name="Grimwood J."/>
            <person name="Jenkins J."/>
            <person name="Barry K."/>
            <person name="Lindquist E."/>
            <person name="Hellsten U."/>
            <person name="Deshpande S."/>
            <person name="Wang X."/>
            <person name="Wu X."/>
            <person name="Mitros T."/>
            <person name="Triplett J."/>
            <person name="Yang X."/>
            <person name="Ye C.Y."/>
            <person name="Mauro-Herrera M."/>
            <person name="Wang L."/>
            <person name="Li P."/>
            <person name="Sharma M."/>
            <person name="Sharma R."/>
            <person name="Ronald P.C."/>
            <person name="Panaud O."/>
            <person name="Kellogg E.A."/>
            <person name="Brutnell T.P."/>
            <person name="Doust A.N."/>
            <person name="Tuskan G.A."/>
            <person name="Rokhsar D."/>
            <person name="Devos K.M."/>
        </authorList>
    </citation>
    <scope>NUCLEOTIDE SEQUENCE [LARGE SCALE GENOMIC DNA]</scope>
    <source>
        <strain evidence="1">Yugu1</strain>
    </source>
</reference>
<name>A0A368S1X8_SETIT</name>
<organism evidence="1">
    <name type="scientific">Setaria italica</name>
    <name type="common">Foxtail millet</name>
    <name type="synonym">Panicum italicum</name>
    <dbReference type="NCBI Taxonomy" id="4555"/>
    <lineage>
        <taxon>Eukaryota</taxon>
        <taxon>Viridiplantae</taxon>
        <taxon>Streptophyta</taxon>
        <taxon>Embryophyta</taxon>
        <taxon>Tracheophyta</taxon>
        <taxon>Spermatophyta</taxon>
        <taxon>Magnoliopsida</taxon>
        <taxon>Liliopsida</taxon>
        <taxon>Poales</taxon>
        <taxon>Poaceae</taxon>
        <taxon>PACMAD clade</taxon>
        <taxon>Panicoideae</taxon>
        <taxon>Panicodae</taxon>
        <taxon>Paniceae</taxon>
        <taxon>Cenchrinae</taxon>
        <taxon>Setaria</taxon>
    </lineage>
</organism>
<evidence type="ECO:0000313" key="1">
    <source>
        <dbReference type="EMBL" id="RCV36409.1"/>
    </source>
</evidence>
<dbReference type="Pfam" id="PF07893">
    <property type="entry name" value="DUF1668"/>
    <property type="match status" value="1"/>
</dbReference>
<dbReference type="OrthoDB" id="691647at2759"/>
<dbReference type="PANTHER" id="PTHR33085">
    <property type="entry name" value="OS12G0113100 PROTEIN-RELATED"/>
    <property type="match status" value="1"/>
</dbReference>
<dbReference type="EMBL" id="CM003534">
    <property type="protein sequence ID" value="RCV36409.1"/>
    <property type="molecule type" value="Genomic_DNA"/>
</dbReference>
<reference evidence="1" key="2">
    <citation type="submission" date="2015-07" db="EMBL/GenBank/DDBJ databases">
        <authorList>
            <person name="Noorani M."/>
        </authorList>
    </citation>
    <scope>NUCLEOTIDE SEQUENCE</scope>
    <source>
        <strain evidence="1">Yugu1</strain>
    </source>
</reference>